<sequence>MPDFFKLSDWIDRGKKWADTPPLVWQAAKSALVLPSSICQQLLPTSGVSLHSLITFTLPTQASSKISPQPADEDLQKFFSRTDPGPFTSQTITHLQRLPIPSASTVHKLEEYSQQAWLDGYNSQKNDLLELVHQKLAGRDMWQNVQVETDSYTQKLIGIFQSATKKDNYKENPADQWLQDLGKAIVEHEETIMTVANLINVAETPHWVAVILDGKGRKIWYGDSFRKPIPAELVSTFVWWIGQHGGNFQITTMQVTEQQDGYNCGMLVDNALNHWLFHDKVPLLNNGERAVALATMQHFITVAEHVLAQIDEDEPFTCRKVY</sequence>
<reference evidence="2" key="1">
    <citation type="journal article" date="2017" name="Nat. Ecol. Evol.">
        <title>Genome expansion and lineage-specific genetic innovations in the forest pathogenic fungi Armillaria.</title>
        <authorList>
            <person name="Sipos G."/>
            <person name="Prasanna A.N."/>
            <person name="Walter M.C."/>
            <person name="O'Connor E."/>
            <person name="Balint B."/>
            <person name="Krizsan K."/>
            <person name="Kiss B."/>
            <person name="Hess J."/>
            <person name="Varga T."/>
            <person name="Slot J."/>
            <person name="Riley R."/>
            <person name="Boka B."/>
            <person name="Rigling D."/>
            <person name="Barry K."/>
            <person name="Lee J."/>
            <person name="Mihaltcheva S."/>
            <person name="LaButti K."/>
            <person name="Lipzen A."/>
            <person name="Waldron R."/>
            <person name="Moloney N.M."/>
            <person name="Sperisen C."/>
            <person name="Kredics L."/>
            <person name="Vagvoelgyi C."/>
            <person name="Patrignani A."/>
            <person name="Fitzpatrick D."/>
            <person name="Nagy I."/>
            <person name="Doyle S."/>
            <person name="Anderson J.B."/>
            <person name="Grigoriev I.V."/>
            <person name="Gueldener U."/>
            <person name="Muensterkoetter M."/>
            <person name="Nagy L.G."/>
        </authorList>
    </citation>
    <scope>NUCLEOTIDE SEQUENCE [LARGE SCALE GENOMIC DNA]</scope>
    <source>
        <strain evidence="2">Ar21-2</strain>
    </source>
</reference>
<dbReference type="EMBL" id="KZ293662">
    <property type="protein sequence ID" value="PBK91223.1"/>
    <property type="molecule type" value="Genomic_DNA"/>
</dbReference>
<accession>A0A2H3DSH8</accession>
<dbReference type="SUPFAM" id="SSF54001">
    <property type="entry name" value="Cysteine proteinases"/>
    <property type="match status" value="1"/>
</dbReference>
<gene>
    <name evidence="1" type="ORF">ARMGADRAFT_1082013</name>
</gene>
<protein>
    <recommendedName>
        <fullName evidence="3">Ubiquitin-like protease family profile domain-containing protein</fullName>
    </recommendedName>
</protein>
<organism evidence="1 2">
    <name type="scientific">Armillaria gallica</name>
    <name type="common">Bulbous honey fungus</name>
    <name type="synonym">Armillaria bulbosa</name>
    <dbReference type="NCBI Taxonomy" id="47427"/>
    <lineage>
        <taxon>Eukaryota</taxon>
        <taxon>Fungi</taxon>
        <taxon>Dikarya</taxon>
        <taxon>Basidiomycota</taxon>
        <taxon>Agaricomycotina</taxon>
        <taxon>Agaricomycetes</taxon>
        <taxon>Agaricomycetidae</taxon>
        <taxon>Agaricales</taxon>
        <taxon>Marasmiineae</taxon>
        <taxon>Physalacriaceae</taxon>
        <taxon>Armillaria</taxon>
    </lineage>
</organism>
<dbReference type="InParanoid" id="A0A2H3DSH8"/>
<dbReference type="OrthoDB" id="2979847at2759"/>
<dbReference type="STRING" id="47427.A0A2H3DSH8"/>
<dbReference type="Proteomes" id="UP000217790">
    <property type="component" value="Unassembled WGS sequence"/>
</dbReference>
<keyword evidence="2" id="KW-1185">Reference proteome</keyword>
<evidence type="ECO:0000313" key="2">
    <source>
        <dbReference type="Proteomes" id="UP000217790"/>
    </source>
</evidence>
<dbReference type="InterPro" id="IPR038765">
    <property type="entry name" value="Papain-like_cys_pep_sf"/>
</dbReference>
<proteinExistence type="predicted"/>
<dbReference type="Gene3D" id="3.40.395.10">
    <property type="entry name" value="Adenoviral Proteinase, Chain A"/>
    <property type="match status" value="1"/>
</dbReference>
<dbReference type="AlphaFoldDB" id="A0A2H3DSH8"/>
<evidence type="ECO:0008006" key="3">
    <source>
        <dbReference type="Google" id="ProtNLM"/>
    </source>
</evidence>
<evidence type="ECO:0000313" key="1">
    <source>
        <dbReference type="EMBL" id="PBK91223.1"/>
    </source>
</evidence>
<name>A0A2H3DSH8_ARMGA</name>